<dbReference type="Pfam" id="PF08386">
    <property type="entry name" value="Abhydrolase_4"/>
    <property type="match status" value="1"/>
</dbReference>
<dbReference type="AlphaFoldDB" id="A0A1M5NYB5"/>
<dbReference type="RefSeq" id="WP_159447813.1">
    <property type="nucleotide sequence ID" value="NZ_FQVN01000017.1"/>
</dbReference>
<dbReference type="InterPro" id="IPR001466">
    <property type="entry name" value="Beta-lactam-related"/>
</dbReference>
<evidence type="ECO:0000259" key="3">
    <source>
        <dbReference type="Pfam" id="PF08386"/>
    </source>
</evidence>
<dbReference type="PANTHER" id="PTHR46825">
    <property type="entry name" value="D-ALANYL-D-ALANINE-CARBOXYPEPTIDASE/ENDOPEPTIDASE AMPH"/>
    <property type="match status" value="1"/>
</dbReference>
<evidence type="ECO:0000313" key="4">
    <source>
        <dbReference type="EMBL" id="SHG94556.1"/>
    </source>
</evidence>
<keyword evidence="5" id="KW-1185">Reference proteome</keyword>
<feature type="domain" description="Peptidase S33 tripeptidyl aminopeptidase-like C-terminal" evidence="3">
    <location>
        <begin position="376"/>
        <end position="466"/>
    </location>
</feature>
<dbReference type="Gene3D" id="3.40.50.1820">
    <property type="entry name" value="alpha/beta hydrolase"/>
    <property type="match status" value="1"/>
</dbReference>
<accession>A0A1M5NYB5</accession>
<dbReference type="InterPro" id="IPR050491">
    <property type="entry name" value="AmpC-like"/>
</dbReference>
<name>A0A1M5NYB5_STRHI</name>
<feature type="chain" id="PRO_5039451061" evidence="1">
    <location>
        <begin position="25"/>
        <end position="820"/>
    </location>
</feature>
<dbReference type="SUPFAM" id="SSF53474">
    <property type="entry name" value="alpha/beta-Hydrolases"/>
    <property type="match status" value="1"/>
</dbReference>
<organism evidence="4 5">
    <name type="scientific">Streptoalloteichus hindustanus</name>
    <dbReference type="NCBI Taxonomy" id="2017"/>
    <lineage>
        <taxon>Bacteria</taxon>
        <taxon>Bacillati</taxon>
        <taxon>Actinomycetota</taxon>
        <taxon>Actinomycetes</taxon>
        <taxon>Pseudonocardiales</taxon>
        <taxon>Pseudonocardiaceae</taxon>
        <taxon>Streptoalloteichus</taxon>
    </lineage>
</organism>
<sequence>MRRTLSVLAVAASAAAVLAAPATAAEAASVKWRDCPFEGPVQCATVPVPTDYRNPNGPKIDIQISRRTSTRPDLRRGTLIMHQGGPGPHLDNAASVDKLLPRSVLDAYDIVSFDQRGFGTSAPVRCGLEPSEQFTFPWPLPGGEPAMRQRAERIAQKCAGQKLMPFMGTANVARDVDRIRAALGERRVSYFGVSYGTYVGVAYDMLFPGRVDRVLLDSNVDPTAAWRGAFRDAMTTGVDVRFNDLAAFLRRDRADLQREFLDLVRKLDQAPLATPSGALTGSHLRITLFSALYRDETFPLVARMMTAARDGDGPAAAEVGNKLGVWYDDDNDASAELGVFCGDVASPRNPELYATEAEADARRYPLTGGAGSAIWPCAFWAHKPIDAPVKANPEGRPNILLVNNLRDPATTHGAATALRRQYGDRARLVSVDHGGHGAYLFGENACAQRIGTDFLVHGVRPPDLTCPDRHAALAGELAHLTGVEGAPGAAAEVRDSTGVARFQSGVADVATGRPMLASDRVRVFSNTKAFVAVVVLQLVAERRVELDAPVERYLPDLIRANGNDGREITVRQLLQHTSGLPDFDSAVFEPGGYSRHRLDHHTPQELVADAVSRPRLSRPGTKFDYSTTNYVVAGMIIEKVTGHRYASEVENRILRPLGMGDTSLPGDEATPRGQHARGYAHLDDEGRISASGRRIDVTMVNPSMVWAGGEAVSTVGDLNTFFAALLGGGLLPPEQLAEMHRTVPADLMPGAEYGLGLIRMPLSCGGEYWTHGGSGLGYQTREGATADGRQVSIVITTSPATRAQSDAMLGAVDTALCAAR</sequence>
<dbReference type="InterPro" id="IPR012338">
    <property type="entry name" value="Beta-lactam/transpept-like"/>
</dbReference>
<reference evidence="4 5" key="1">
    <citation type="submission" date="2016-11" db="EMBL/GenBank/DDBJ databases">
        <authorList>
            <person name="Jaros S."/>
            <person name="Januszkiewicz K."/>
            <person name="Wedrychowicz H."/>
        </authorList>
    </citation>
    <scope>NUCLEOTIDE SEQUENCE [LARGE SCALE GENOMIC DNA]</scope>
    <source>
        <strain evidence="4 5">DSM 44523</strain>
    </source>
</reference>
<evidence type="ECO:0000259" key="2">
    <source>
        <dbReference type="Pfam" id="PF00144"/>
    </source>
</evidence>
<dbReference type="EMBL" id="FQVN01000017">
    <property type="protein sequence ID" value="SHG94556.1"/>
    <property type="molecule type" value="Genomic_DNA"/>
</dbReference>
<evidence type="ECO:0000256" key="1">
    <source>
        <dbReference type="SAM" id="SignalP"/>
    </source>
</evidence>
<proteinExistence type="predicted"/>
<feature type="domain" description="Beta-lactamase-related" evidence="2">
    <location>
        <begin position="484"/>
        <end position="806"/>
    </location>
</feature>
<dbReference type="STRING" id="2017.SAMN05444320_1177"/>
<protein>
    <submittedName>
        <fullName evidence="4">CubicO group peptidase, beta-lactamase class C family</fullName>
    </submittedName>
</protein>
<evidence type="ECO:0000313" key="5">
    <source>
        <dbReference type="Proteomes" id="UP000184501"/>
    </source>
</evidence>
<gene>
    <name evidence="4" type="ORF">SAMN05444320_1177</name>
</gene>
<dbReference type="SUPFAM" id="SSF56601">
    <property type="entry name" value="beta-lactamase/transpeptidase-like"/>
    <property type="match status" value="1"/>
</dbReference>
<dbReference type="Proteomes" id="UP000184501">
    <property type="component" value="Unassembled WGS sequence"/>
</dbReference>
<dbReference type="OrthoDB" id="613638at2"/>
<dbReference type="InterPro" id="IPR013595">
    <property type="entry name" value="Pept_S33_TAP-like_C"/>
</dbReference>
<dbReference type="PANTHER" id="PTHR46825:SF7">
    <property type="entry name" value="D-ALANYL-D-ALANINE CARBOXYPEPTIDASE"/>
    <property type="match status" value="1"/>
</dbReference>
<keyword evidence="1" id="KW-0732">Signal</keyword>
<dbReference type="InterPro" id="IPR029058">
    <property type="entry name" value="AB_hydrolase_fold"/>
</dbReference>
<dbReference type="Gene3D" id="3.40.710.10">
    <property type="entry name" value="DD-peptidase/beta-lactamase superfamily"/>
    <property type="match status" value="1"/>
</dbReference>
<dbReference type="Pfam" id="PF00144">
    <property type="entry name" value="Beta-lactamase"/>
    <property type="match status" value="1"/>
</dbReference>
<feature type="signal peptide" evidence="1">
    <location>
        <begin position="1"/>
        <end position="24"/>
    </location>
</feature>